<sequence>MEAKQLNLSDADIRQIVDDHLLSSGSNVIPSYRVVRALLEPFSPCPEGFLADHYALKVTIETNGQTEEYNFFAKCLPTDNPVLSSYLEEMGSFHKESSVLQRMVGAIQRLCPWRTVAPRVIFAKGEKILIMNNLKSAGYAIVKRQSGLLEVPFIQQALETLACLHGGSIVLEEQQGKRLPELFPNVLKENGWVQTPTSTRVKDVANVIKLYTELVKICDHWQGARKQTILEHIAPLIRRIYSYVEPSHEFRNCLNHGDLWCNNIMFKCNEQGQPTGCALVDYQLSRYVPPAYDINLLLYLTTSRQQREANLPSLLDHYYKCFSEMLERNQLQVGDIYPREAFLRCCERYRLAGLIHSTIISGEVTLPNRFLEEIFGDLQTTASFMPDKKVWVCVKAFQADELYRKHLIELMDELFECVKE</sequence>
<feature type="domain" description="CHK kinase-like" evidence="1">
    <location>
        <begin position="129"/>
        <end position="328"/>
    </location>
</feature>
<dbReference type="InterPro" id="IPR011009">
    <property type="entry name" value="Kinase-like_dom_sf"/>
</dbReference>
<organism evidence="2 3">
    <name type="scientific">Anopheles culicifacies</name>
    <dbReference type="NCBI Taxonomy" id="139723"/>
    <lineage>
        <taxon>Eukaryota</taxon>
        <taxon>Metazoa</taxon>
        <taxon>Ecdysozoa</taxon>
        <taxon>Arthropoda</taxon>
        <taxon>Hexapoda</taxon>
        <taxon>Insecta</taxon>
        <taxon>Pterygota</taxon>
        <taxon>Neoptera</taxon>
        <taxon>Endopterygota</taxon>
        <taxon>Diptera</taxon>
        <taxon>Nematocera</taxon>
        <taxon>Culicoidea</taxon>
        <taxon>Culicidae</taxon>
        <taxon>Anophelinae</taxon>
        <taxon>Anopheles</taxon>
        <taxon>culicifacies species complex</taxon>
    </lineage>
</organism>
<dbReference type="AlphaFoldDB" id="A0A182LS85"/>
<dbReference type="InterPro" id="IPR004119">
    <property type="entry name" value="EcKL"/>
</dbReference>
<reference evidence="3" key="1">
    <citation type="submission" date="2013-09" db="EMBL/GenBank/DDBJ databases">
        <title>The Genome Sequence of Anopheles culicifacies species A.</title>
        <authorList>
            <consortium name="The Broad Institute Genomics Platform"/>
            <person name="Neafsey D.E."/>
            <person name="Besansky N."/>
            <person name="Howell P."/>
            <person name="Walton C."/>
            <person name="Young S.K."/>
            <person name="Zeng Q."/>
            <person name="Gargeya S."/>
            <person name="Fitzgerald M."/>
            <person name="Haas B."/>
            <person name="Abouelleil A."/>
            <person name="Allen A.W."/>
            <person name="Alvarado L."/>
            <person name="Arachchi H.M."/>
            <person name="Berlin A.M."/>
            <person name="Chapman S.B."/>
            <person name="Gainer-Dewar J."/>
            <person name="Goldberg J."/>
            <person name="Griggs A."/>
            <person name="Gujja S."/>
            <person name="Hansen M."/>
            <person name="Howarth C."/>
            <person name="Imamovic A."/>
            <person name="Ireland A."/>
            <person name="Larimer J."/>
            <person name="McCowan C."/>
            <person name="Murphy C."/>
            <person name="Pearson M."/>
            <person name="Poon T.W."/>
            <person name="Priest M."/>
            <person name="Roberts A."/>
            <person name="Saif S."/>
            <person name="Shea T."/>
            <person name="Sisk P."/>
            <person name="Sykes S."/>
            <person name="Wortman J."/>
            <person name="Nusbaum C."/>
            <person name="Birren B."/>
        </authorList>
    </citation>
    <scope>NUCLEOTIDE SEQUENCE [LARGE SCALE GENOMIC DNA]</scope>
    <source>
        <strain evidence="3">A-37</strain>
    </source>
</reference>
<dbReference type="InterPro" id="IPR015897">
    <property type="entry name" value="CHK_kinase-like"/>
</dbReference>
<name>A0A182LS85_9DIPT</name>
<protein>
    <recommendedName>
        <fullName evidence="1">CHK kinase-like domain-containing protein</fullName>
    </recommendedName>
</protein>
<reference evidence="2" key="2">
    <citation type="submission" date="2020-05" db="UniProtKB">
        <authorList>
            <consortium name="EnsemblMetazoa"/>
        </authorList>
    </citation>
    <scope>IDENTIFICATION</scope>
    <source>
        <strain evidence="2">A-37</strain>
    </source>
</reference>
<dbReference type="EnsemblMetazoa" id="ACUA000680-RA">
    <property type="protein sequence ID" value="ACUA000680-PA"/>
    <property type="gene ID" value="ACUA000680"/>
</dbReference>
<dbReference type="SMART" id="SM00587">
    <property type="entry name" value="CHK"/>
    <property type="match status" value="1"/>
</dbReference>
<evidence type="ECO:0000313" key="3">
    <source>
        <dbReference type="Proteomes" id="UP000075883"/>
    </source>
</evidence>
<accession>A0A182LS85</accession>
<evidence type="ECO:0000313" key="2">
    <source>
        <dbReference type="EnsemblMetazoa" id="ACUA000680-PA"/>
    </source>
</evidence>
<dbReference type="PANTHER" id="PTHR11012:SF48">
    <property type="entry name" value="CHK KINASE-LIKE DOMAIN-CONTAINING PROTEIN-RELATED"/>
    <property type="match status" value="1"/>
</dbReference>
<dbReference type="EMBL" id="AXCM01007881">
    <property type="status" value="NOT_ANNOTATED_CDS"/>
    <property type="molecule type" value="Genomic_DNA"/>
</dbReference>
<dbReference type="VEuPathDB" id="VectorBase:ACUA000680"/>
<dbReference type="PANTHER" id="PTHR11012">
    <property type="entry name" value="PROTEIN KINASE-LIKE DOMAIN-CONTAINING"/>
    <property type="match status" value="1"/>
</dbReference>
<dbReference type="Proteomes" id="UP000075883">
    <property type="component" value="Unassembled WGS sequence"/>
</dbReference>
<dbReference type="STRING" id="139723.A0A182LS85"/>
<dbReference type="SUPFAM" id="SSF56112">
    <property type="entry name" value="Protein kinase-like (PK-like)"/>
    <property type="match status" value="1"/>
</dbReference>
<proteinExistence type="predicted"/>
<dbReference type="Gene3D" id="3.90.1200.10">
    <property type="match status" value="1"/>
</dbReference>
<evidence type="ECO:0000259" key="1">
    <source>
        <dbReference type="SMART" id="SM00587"/>
    </source>
</evidence>
<dbReference type="Pfam" id="PF02958">
    <property type="entry name" value="EcKL"/>
    <property type="match status" value="1"/>
</dbReference>
<keyword evidence="3" id="KW-1185">Reference proteome</keyword>